<evidence type="ECO:0000259" key="5">
    <source>
        <dbReference type="PROSITE" id="PS50072"/>
    </source>
</evidence>
<dbReference type="Proteomes" id="UP000428328">
    <property type="component" value="Chromosome"/>
</dbReference>
<keyword evidence="3 6" id="KW-0413">Isomerase</keyword>
<dbReference type="InterPro" id="IPR002130">
    <property type="entry name" value="Cyclophilin-type_PPIase_dom"/>
</dbReference>
<dbReference type="EMBL" id="CP046400">
    <property type="protein sequence ID" value="QGY39335.1"/>
    <property type="molecule type" value="Genomic_DNA"/>
</dbReference>
<evidence type="ECO:0000256" key="3">
    <source>
        <dbReference type="ARBA" id="ARBA00023235"/>
    </source>
</evidence>
<evidence type="ECO:0000313" key="7">
    <source>
        <dbReference type="Proteomes" id="UP000428328"/>
    </source>
</evidence>
<accession>A0A6I6J9L9</accession>
<gene>
    <name evidence="6" type="ORF">GM415_04105</name>
</gene>
<dbReference type="EC" id="5.2.1.8" evidence="1"/>
<reference evidence="6 7" key="1">
    <citation type="submission" date="2019-11" db="EMBL/GenBank/DDBJ databases">
        <authorList>
            <person name="Zheng R.K."/>
            <person name="Sun C.M."/>
        </authorList>
    </citation>
    <scope>NUCLEOTIDE SEQUENCE [LARGE SCALE GENOMIC DNA]</scope>
    <source>
        <strain evidence="6 7">SRB007</strain>
    </source>
</reference>
<dbReference type="GO" id="GO:0003755">
    <property type="term" value="F:peptidyl-prolyl cis-trans isomerase activity"/>
    <property type="evidence" value="ECO:0007669"/>
    <property type="project" value="UniProtKB-KW"/>
</dbReference>
<evidence type="ECO:0000256" key="2">
    <source>
        <dbReference type="ARBA" id="ARBA00023110"/>
    </source>
</evidence>
<dbReference type="KEGG" id="psel:GM415_04105"/>
<organism evidence="6 7">
    <name type="scientific">Pseudodesulfovibrio cashew</name>
    <dbReference type="NCBI Taxonomy" id="2678688"/>
    <lineage>
        <taxon>Bacteria</taxon>
        <taxon>Pseudomonadati</taxon>
        <taxon>Thermodesulfobacteriota</taxon>
        <taxon>Desulfovibrionia</taxon>
        <taxon>Desulfovibrionales</taxon>
        <taxon>Desulfovibrionaceae</taxon>
    </lineage>
</organism>
<dbReference type="PANTHER" id="PTHR43246">
    <property type="entry name" value="PEPTIDYL-PROLYL CIS-TRANS ISOMERASE CYP38, CHLOROPLASTIC"/>
    <property type="match status" value="1"/>
</dbReference>
<keyword evidence="2" id="KW-0697">Rotamase</keyword>
<feature type="chain" id="PRO_5026167910" description="peptidylprolyl isomerase" evidence="4">
    <location>
        <begin position="31"/>
        <end position="220"/>
    </location>
</feature>
<dbReference type="Pfam" id="PF00160">
    <property type="entry name" value="Pro_isomerase"/>
    <property type="match status" value="1"/>
</dbReference>
<evidence type="ECO:0000313" key="6">
    <source>
        <dbReference type="EMBL" id="QGY39335.1"/>
    </source>
</evidence>
<evidence type="ECO:0000256" key="4">
    <source>
        <dbReference type="SAM" id="SignalP"/>
    </source>
</evidence>
<sequence>MNAFFKQCCFLTLLCLLAAGLLLVPANSEAAGPNPVVIMETSMGRIIVMLYPKDAPVTVKNFLRYVDAGFYDGTIFHRVVQQEVNKDNPLSSINIVQGGGFVPPMRMKRPLWSPIINESAMALQNKAGTISMARTSDPNSATSQFFFNVLDNPALNSRDSVPQYAERDEYSSRTGYCAFGKVIRGMQVVEEMLKVKTGRSSMYKDVPLKPIYLTKVYRAK</sequence>
<evidence type="ECO:0000256" key="1">
    <source>
        <dbReference type="ARBA" id="ARBA00013194"/>
    </source>
</evidence>
<dbReference type="SUPFAM" id="SSF50891">
    <property type="entry name" value="Cyclophilin-like"/>
    <property type="match status" value="1"/>
</dbReference>
<dbReference type="AlphaFoldDB" id="A0A6I6J9L9"/>
<keyword evidence="7" id="KW-1185">Reference proteome</keyword>
<dbReference type="PROSITE" id="PS50072">
    <property type="entry name" value="CSA_PPIASE_2"/>
    <property type="match status" value="1"/>
</dbReference>
<keyword evidence="4" id="KW-0732">Signal</keyword>
<protein>
    <recommendedName>
        <fullName evidence="1">peptidylprolyl isomerase</fullName>
        <ecNumber evidence="1">5.2.1.8</ecNumber>
    </recommendedName>
</protein>
<name>A0A6I6J9L9_9BACT</name>
<proteinExistence type="predicted"/>
<feature type="domain" description="PPIase cyclophilin-type" evidence="5">
    <location>
        <begin position="36"/>
        <end position="218"/>
    </location>
</feature>
<dbReference type="InterPro" id="IPR044665">
    <property type="entry name" value="E_coli_cyclophilin_A-like"/>
</dbReference>
<dbReference type="RefSeq" id="WP_158946561.1">
    <property type="nucleotide sequence ID" value="NZ_CP046400.1"/>
</dbReference>
<feature type="signal peptide" evidence="4">
    <location>
        <begin position="1"/>
        <end position="30"/>
    </location>
</feature>
<dbReference type="InterPro" id="IPR029000">
    <property type="entry name" value="Cyclophilin-like_dom_sf"/>
</dbReference>
<dbReference type="Gene3D" id="2.40.100.10">
    <property type="entry name" value="Cyclophilin-like"/>
    <property type="match status" value="1"/>
</dbReference>